<keyword evidence="2" id="KW-1185">Reference proteome</keyword>
<dbReference type="OrthoDB" id="690702at2759"/>
<gene>
    <name evidence="1" type="ORF">E2562_035574</name>
</gene>
<dbReference type="EMBL" id="SPHZ02000003">
    <property type="protein sequence ID" value="KAF0927666.1"/>
    <property type="molecule type" value="Genomic_DNA"/>
</dbReference>
<dbReference type="Proteomes" id="UP000479710">
    <property type="component" value="Unassembled WGS sequence"/>
</dbReference>
<sequence>MASHQSAGSDDPSSVRVYSRMRRRPVPVVVGTSQCPVVEHGELYHNDKGSLLIDSSYYYYQLPTGELGLATRCKSNTEKGPSSCPHPPIMATAMTQVEEAAPFSDASSPVRAVLNRPWPDPILVLARASYGKSRTLVATAKDIGPPISLEELAALEPNDNDDMGIQGYKAAAHFDAFLRNYIHEHGELYQDEKGVFMLDIDDSPLREEIRCKVVTAEEMEAKVMKKGLNSGSKHLSELAFG</sequence>
<evidence type="ECO:0000313" key="1">
    <source>
        <dbReference type="EMBL" id="KAF0927666.1"/>
    </source>
</evidence>
<protein>
    <submittedName>
        <fullName evidence="1">Uncharacterized protein</fullName>
    </submittedName>
</protein>
<dbReference type="AlphaFoldDB" id="A0A6G1ESP8"/>
<evidence type="ECO:0000313" key="2">
    <source>
        <dbReference type="Proteomes" id="UP000479710"/>
    </source>
</evidence>
<organism evidence="1 2">
    <name type="scientific">Oryza meyeriana var. granulata</name>
    <dbReference type="NCBI Taxonomy" id="110450"/>
    <lineage>
        <taxon>Eukaryota</taxon>
        <taxon>Viridiplantae</taxon>
        <taxon>Streptophyta</taxon>
        <taxon>Embryophyta</taxon>
        <taxon>Tracheophyta</taxon>
        <taxon>Spermatophyta</taxon>
        <taxon>Magnoliopsida</taxon>
        <taxon>Liliopsida</taxon>
        <taxon>Poales</taxon>
        <taxon>Poaceae</taxon>
        <taxon>BOP clade</taxon>
        <taxon>Oryzoideae</taxon>
        <taxon>Oryzeae</taxon>
        <taxon>Oryzinae</taxon>
        <taxon>Oryza</taxon>
        <taxon>Oryza meyeriana</taxon>
    </lineage>
</organism>
<accession>A0A6G1ESP8</accession>
<proteinExistence type="predicted"/>
<name>A0A6G1ESP8_9ORYZ</name>
<reference evidence="1 2" key="1">
    <citation type="submission" date="2019-11" db="EMBL/GenBank/DDBJ databases">
        <title>Whole genome sequence of Oryza granulata.</title>
        <authorList>
            <person name="Li W."/>
        </authorList>
    </citation>
    <scope>NUCLEOTIDE SEQUENCE [LARGE SCALE GENOMIC DNA]</scope>
    <source>
        <strain evidence="2">cv. Menghai</strain>
        <tissue evidence="1">Leaf</tissue>
    </source>
</reference>
<comment type="caution">
    <text evidence="1">The sequence shown here is derived from an EMBL/GenBank/DDBJ whole genome shotgun (WGS) entry which is preliminary data.</text>
</comment>